<protein>
    <submittedName>
        <fullName evidence="5">Uncharacterized protein LOC114074811</fullName>
    </submittedName>
</protein>
<dbReference type="Pfam" id="PF00078">
    <property type="entry name" value="RVT_1"/>
    <property type="match status" value="1"/>
</dbReference>
<dbReference type="SUPFAM" id="SSF56672">
    <property type="entry name" value="DNA/RNA polymerases"/>
    <property type="match status" value="1"/>
</dbReference>
<feature type="compositionally biased region" description="Low complexity" evidence="2">
    <location>
        <begin position="251"/>
        <end position="263"/>
    </location>
</feature>
<dbReference type="InterPro" id="IPR043502">
    <property type="entry name" value="DNA/RNA_pol_sf"/>
</dbReference>
<evidence type="ECO:0000256" key="1">
    <source>
        <dbReference type="PROSITE-ProRule" id="PRU00047"/>
    </source>
</evidence>
<dbReference type="Gene3D" id="2.40.70.10">
    <property type="entry name" value="Acid Proteases"/>
    <property type="match status" value="1"/>
</dbReference>
<dbReference type="InterPro" id="IPR036875">
    <property type="entry name" value="Znf_CCHC_sf"/>
</dbReference>
<dbReference type="SMART" id="SM00343">
    <property type="entry name" value="ZnF_C2HC"/>
    <property type="match status" value="1"/>
</dbReference>
<dbReference type="Pfam" id="PF03732">
    <property type="entry name" value="Retrotrans_gag"/>
    <property type="match status" value="1"/>
</dbReference>
<keyword evidence="1" id="KW-0479">Metal-binding</keyword>
<dbReference type="PROSITE" id="PS50158">
    <property type="entry name" value="ZF_CCHC"/>
    <property type="match status" value="1"/>
</dbReference>
<dbReference type="RefSeq" id="XP_027768604.1">
    <property type="nucleotide sequence ID" value="XM_027912803.1"/>
</dbReference>
<keyword evidence="4" id="KW-1185">Reference proteome</keyword>
<dbReference type="Gene3D" id="3.10.10.10">
    <property type="entry name" value="HIV Type 1 Reverse Transcriptase, subunit A, domain 1"/>
    <property type="match status" value="1"/>
</dbReference>
<dbReference type="SUPFAM" id="SSF50630">
    <property type="entry name" value="Acid proteases"/>
    <property type="match status" value="1"/>
</dbReference>
<keyword evidence="1" id="KW-0863">Zinc-finger</keyword>
<dbReference type="CDD" id="cd01647">
    <property type="entry name" value="RT_LTR"/>
    <property type="match status" value="1"/>
</dbReference>
<accession>A0ABM1UYN6</accession>
<dbReference type="PANTHER" id="PTHR15503">
    <property type="entry name" value="LDOC1 RELATED"/>
    <property type="match status" value="1"/>
</dbReference>
<name>A0ABM1UYN6_SOLPN</name>
<dbReference type="InterPro" id="IPR032567">
    <property type="entry name" value="RTL1-rel"/>
</dbReference>
<feature type="compositionally biased region" description="Gly residues" evidence="2">
    <location>
        <begin position="328"/>
        <end position="355"/>
    </location>
</feature>
<evidence type="ECO:0000256" key="2">
    <source>
        <dbReference type="SAM" id="MobiDB-lite"/>
    </source>
</evidence>
<dbReference type="Proteomes" id="UP000694930">
    <property type="component" value="Chromosome 1"/>
</dbReference>
<proteinExistence type="predicted"/>
<feature type="domain" description="CCHC-type" evidence="3">
    <location>
        <begin position="287"/>
        <end position="302"/>
    </location>
</feature>
<dbReference type="PANTHER" id="PTHR15503:SF45">
    <property type="entry name" value="RNA-DIRECTED DNA POLYMERASE HOMOLOG"/>
    <property type="match status" value="1"/>
</dbReference>
<evidence type="ECO:0000313" key="5">
    <source>
        <dbReference type="RefSeq" id="XP_027768604.1"/>
    </source>
</evidence>
<organism evidence="4 5">
    <name type="scientific">Solanum pennellii</name>
    <name type="common">Tomato</name>
    <name type="synonym">Lycopersicon pennellii</name>
    <dbReference type="NCBI Taxonomy" id="28526"/>
    <lineage>
        <taxon>Eukaryota</taxon>
        <taxon>Viridiplantae</taxon>
        <taxon>Streptophyta</taxon>
        <taxon>Embryophyta</taxon>
        <taxon>Tracheophyta</taxon>
        <taxon>Spermatophyta</taxon>
        <taxon>Magnoliopsida</taxon>
        <taxon>eudicotyledons</taxon>
        <taxon>Gunneridae</taxon>
        <taxon>Pentapetalae</taxon>
        <taxon>asterids</taxon>
        <taxon>lamiids</taxon>
        <taxon>Solanales</taxon>
        <taxon>Solanaceae</taxon>
        <taxon>Solanoideae</taxon>
        <taxon>Solaneae</taxon>
        <taxon>Solanum</taxon>
        <taxon>Solanum subgen. Lycopersicon</taxon>
    </lineage>
</organism>
<dbReference type="InterPro" id="IPR000477">
    <property type="entry name" value="RT_dom"/>
</dbReference>
<evidence type="ECO:0000259" key="3">
    <source>
        <dbReference type="PROSITE" id="PS50158"/>
    </source>
</evidence>
<feature type="region of interest" description="Disordered" evidence="2">
    <location>
        <begin position="301"/>
        <end position="365"/>
    </location>
</feature>
<dbReference type="Gene3D" id="4.10.60.10">
    <property type="entry name" value="Zinc finger, CCHC-type"/>
    <property type="match status" value="1"/>
</dbReference>
<dbReference type="CDD" id="cd00303">
    <property type="entry name" value="retropepsin_like"/>
    <property type="match status" value="1"/>
</dbReference>
<evidence type="ECO:0000313" key="4">
    <source>
        <dbReference type="Proteomes" id="UP000694930"/>
    </source>
</evidence>
<gene>
    <name evidence="5" type="primary">LOC114074811</name>
</gene>
<keyword evidence="1" id="KW-0862">Zinc</keyword>
<dbReference type="Pfam" id="PF00098">
    <property type="entry name" value="zf-CCHC"/>
    <property type="match status" value="1"/>
</dbReference>
<dbReference type="InterPro" id="IPR021109">
    <property type="entry name" value="Peptidase_aspartic_dom_sf"/>
</dbReference>
<feature type="compositionally biased region" description="Polar residues" evidence="2">
    <location>
        <begin position="310"/>
        <end position="319"/>
    </location>
</feature>
<feature type="compositionally biased region" description="Gly residues" evidence="2">
    <location>
        <begin position="753"/>
        <end position="770"/>
    </location>
</feature>
<dbReference type="InterPro" id="IPR001878">
    <property type="entry name" value="Znf_CCHC"/>
</dbReference>
<feature type="region of interest" description="Disordered" evidence="2">
    <location>
        <begin position="198"/>
        <end position="285"/>
    </location>
</feature>
<dbReference type="GeneID" id="114074811"/>
<reference evidence="5" key="2">
    <citation type="submission" date="2025-08" db="UniProtKB">
        <authorList>
            <consortium name="RefSeq"/>
        </authorList>
    </citation>
    <scope>IDENTIFICATION</scope>
</reference>
<dbReference type="SUPFAM" id="SSF57756">
    <property type="entry name" value="Retrovirus zinc finger-like domains"/>
    <property type="match status" value="1"/>
</dbReference>
<reference evidence="4" key="1">
    <citation type="journal article" date="2014" name="Nat. Genet.">
        <title>The genome of the stress-tolerant wild tomato species Solanum pennellii.</title>
        <authorList>
            <person name="Bolger A."/>
            <person name="Scossa F."/>
            <person name="Bolger M.E."/>
            <person name="Lanz C."/>
            <person name="Maumus F."/>
            <person name="Tohge T."/>
            <person name="Quesneville H."/>
            <person name="Alseekh S."/>
            <person name="Sorensen I."/>
            <person name="Lichtenstein G."/>
            <person name="Fich E.A."/>
            <person name="Conte M."/>
            <person name="Keller H."/>
            <person name="Schneeberger K."/>
            <person name="Schwacke R."/>
            <person name="Ofner I."/>
            <person name="Vrebalov J."/>
            <person name="Xu Y."/>
            <person name="Osorio S."/>
            <person name="Aflitos S.A."/>
            <person name="Schijlen E."/>
            <person name="Jimenez-Gomez J.M."/>
            <person name="Ryngajllo M."/>
            <person name="Kimura S."/>
            <person name="Kumar R."/>
            <person name="Koenig D."/>
            <person name="Headland L.R."/>
            <person name="Maloof J.N."/>
            <person name="Sinha N."/>
            <person name="van Ham R.C."/>
            <person name="Lankhorst R.K."/>
            <person name="Mao L."/>
            <person name="Vogel A."/>
            <person name="Arsova B."/>
            <person name="Panstruga R."/>
            <person name="Fei Z."/>
            <person name="Rose J.K."/>
            <person name="Zamir D."/>
            <person name="Carrari F."/>
            <person name="Giovannoni J.J."/>
            <person name="Weigel D."/>
            <person name="Usadel B."/>
            <person name="Fernie A.R."/>
        </authorList>
    </citation>
    <scope>NUCLEOTIDE SEQUENCE [LARGE SCALE GENOMIC DNA]</scope>
    <source>
        <strain evidence="4">cv. LA0716</strain>
    </source>
</reference>
<dbReference type="Pfam" id="PF08284">
    <property type="entry name" value="RVP_2"/>
    <property type="match status" value="1"/>
</dbReference>
<sequence>MEFPNMTSHLLNRPSMTIDEQKMFGRFRLMNPPTYTGDLAEDAYEFIVSCHERLHNLGLVESHGVDYTAFQMTGSAKQWWRDYISSRPAGSHPLSWTEFTQVFLSKFVPRSERERKRAEFEGLQQNGMSVAEYEGKFHALARHASMILPTEAERVRRFVKGLIIPIRLGVSQVAASGVPFQKVVDAAKELEMIRREGFEQREGKRTRYSGDYGGAPPRSRGYLGRGYHPQSSRPIHAAIPASEAGYAGHNSSSSVHTSQGSSSRPVVRGGHSGHSGSSHQPASRRGCFECGDMGHFVRDCPRTRRGGLHQGSQASTSRAAQPPARGGAQNGRGGSHSGRGGSPSGRGGGRGGSQSDGGRSHCYAFPGRPEAEASDAVITGIIPVCHRPATVLFDPGSTYSYVSTYFAPSLDILCESLDLPIRVSTPVGDSVVVDQVYRLCTVTLMGYDTHADLKVLDMIDFDVILGMDWLSSYHAILNCHAKTITLAMPGIPIVEWRGTLSHPSKGVISFLKARQLVQRGCLAYLAHIRDTSIETPMLESIPVVSEFSEVFPTDLPGLPPDRDIDFCIDVEPGTRPISIPPYRMAPAELKELKEQLQDLLSKGFIRPSVSPWGAPVLFVKKKDGSMRMCIDYRQLNKVTIRNKYPIPRIDDLFDQLQGASVFSKIDLRSGYHQLKVRAEDIPKTAFRTRYGHYEFLVMSFGLTNAAAAFMDLMNGVCRRFTIGNFLPRCSEKPKTRNHYRNKNRSNNGCRGSSKGGSGGGGKAGGGGQMGGSNNHSGGKQLAVQHPPTNSP</sequence>
<dbReference type="InterPro" id="IPR005162">
    <property type="entry name" value="Retrotrans_gag_dom"/>
</dbReference>
<feature type="region of interest" description="Disordered" evidence="2">
    <location>
        <begin position="731"/>
        <end position="791"/>
    </location>
</feature>